<protein>
    <submittedName>
        <fullName evidence="2">Uncharacterized protein</fullName>
    </submittedName>
</protein>
<evidence type="ECO:0000313" key="3">
    <source>
        <dbReference type="Proteomes" id="UP001189429"/>
    </source>
</evidence>
<keyword evidence="3" id="KW-1185">Reference proteome</keyword>
<sequence>MQDEMTGPSAEVPGEPRVHDADYMANTMADGTKPHGGSGRSHAVSRMCRDEVDPFDDISEYEENGGRGEADAYEELARYEQDMEMEFLAAYGDSNDERGSPMNEQETLYASEKARESDGPNSLAGTCSGAKSLKDRTVEATPKIDSAVMNGAWKAASFIHTRDEADEPPPFIAASAAYKSDPEGAKALARTCDRTMSALESFYCMCYKIDLEDREYYKRRRRSYIFRDGQLTREGGRTDTICKYESGLVKQNGGNPKQDDQPQTKGTAERHVDALVKAARRLVLDGIPGAGNATPAAELHRSIWAQRMGDLKSVDTEILEGMAWQAENERQAAAQRDLREGARTYAKWLAMAEKEPGILYKITRPPARREEEIATTSGVICCPTEIVDLKAEAFKATWTDPGNPRERR</sequence>
<evidence type="ECO:0000313" key="2">
    <source>
        <dbReference type="EMBL" id="CAK0889696.1"/>
    </source>
</evidence>
<gene>
    <name evidence="2" type="ORF">PCOR1329_LOCUS70162</name>
</gene>
<name>A0ABN9WWR7_9DINO</name>
<feature type="region of interest" description="Disordered" evidence="1">
    <location>
        <begin position="93"/>
        <end position="130"/>
    </location>
</feature>
<proteinExistence type="predicted"/>
<dbReference type="EMBL" id="CAUYUJ010019255">
    <property type="protein sequence ID" value="CAK0889696.1"/>
    <property type="molecule type" value="Genomic_DNA"/>
</dbReference>
<comment type="caution">
    <text evidence="2">The sequence shown here is derived from an EMBL/GenBank/DDBJ whole genome shotgun (WGS) entry which is preliminary data.</text>
</comment>
<reference evidence="2" key="1">
    <citation type="submission" date="2023-10" db="EMBL/GenBank/DDBJ databases">
        <authorList>
            <person name="Chen Y."/>
            <person name="Shah S."/>
            <person name="Dougan E. K."/>
            <person name="Thang M."/>
            <person name="Chan C."/>
        </authorList>
    </citation>
    <scope>NUCLEOTIDE SEQUENCE [LARGE SCALE GENOMIC DNA]</scope>
</reference>
<evidence type="ECO:0000256" key="1">
    <source>
        <dbReference type="SAM" id="MobiDB-lite"/>
    </source>
</evidence>
<organism evidence="2 3">
    <name type="scientific">Prorocentrum cordatum</name>
    <dbReference type="NCBI Taxonomy" id="2364126"/>
    <lineage>
        <taxon>Eukaryota</taxon>
        <taxon>Sar</taxon>
        <taxon>Alveolata</taxon>
        <taxon>Dinophyceae</taxon>
        <taxon>Prorocentrales</taxon>
        <taxon>Prorocentraceae</taxon>
        <taxon>Prorocentrum</taxon>
    </lineage>
</organism>
<accession>A0ABN9WWR7</accession>
<feature type="region of interest" description="Disordered" evidence="1">
    <location>
        <begin position="247"/>
        <end position="267"/>
    </location>
</feature>
<feature type="compositionally biased region" description="Basic and acidic residues" evidence="1">
    <location>
        <begin position="257"/>
        <end position="267"/>
    </location>
</feature>
<dbReference type="Proteomes" id="UP001189429">
    <property type="component" value="Unassembled WGS sequence"/>
</dbReference>